<comment type="subcellular location">
    <subcellularLocation>
        <location evidence="1">Nucleus</location>
    </subcellularLocation>
</comment>
<dbReference type="CTD" id="51317"/>
<keyword evidence="3" id="KW-0479">Metal-binding</keyword>
<dbReference type="Gene3D" id="3.30.40.10">
    <property type="entry name" value="Zinc/RING finger domain, C3HC4 (zinc finger)"/>
    <property type="match status" value="1"/>
</dbReference>
<evidence type="ECO:0000256" key="6">
    <source>
        <dbReference type="ARBA" id="ARBA00023015"/>
    </source>
</evidence>
<proteinExistence type="predicted"/>
<feature type="domain" description="PHD-type" evidence="13">
    <location>
        <begin position="441"/>
        <end position="488"/>
    </location>
</feature>
<dbReference type="SMART" id="SM00249">
    <property type="entry name" value="PHD"/>
    <property type="match status" value="1"/>
</dbReference>
<evidence type="ECO:0000256" key="8">
    <source>
        <dbReference type="ARBA" id="ARBA00023163"/>
    </source>
</evidence>
<dbReference type="GO" id="GO:0000122">
    <property type="term" value="P:negative regulation of transcription by RNA polymerase II"/>
    <property type="evidence" value="ECO:0007669"/>
    <property type="project" value="TreeGrafter"/>
</dbReference>
<evidence type="ECO:0000256" key="4">
    <source>
        <dbReference type="ARBA" id="ARBA00022771"/>
    </source>
</evidence>
<feature type="compositionally biased region" description="Basic and acidic residues" evidence="12">
    <location>
        <begin position="332"/>
        <end position="345"/>
    </location>
</feature>
<dbReference type="GO" id="GO:0003677">
    <property type="term" value="F:DNA binding"/>
    <property type="evidence" value="ECO:0007669"/>
    <property type="project" value="UniProtKB-KW"/>
</dbReference>
<evidence type="ECO:0000256" key="10">
    <source>
        <dbReference type="PROSITE-ProRule" id="PRU00146"/>
    </source>
</evidence>
<keyword evidence="7" id="KW-0238">DNA-binding</keyword>
<evidence type="ECO:0000256" key="12">
    <source>
        <dbReference type="SAM" id="MobiDB-lite"/>
    </source>
</evidence>
<dbReference type="GO" id="GO:0003682">
    <property type="term" value="F:chromatin binding"/>
    <property type="evidence" value="ECO:0007669"/>
    <property type="project" value="TreeGrafter"/>
</dbReference>
<dbReference type="FunFam" id="3.30.40.10:FF:000001">
    <property type="entry name" value="chromodomain-helicase-DNA-binding protein 3 isoform X1"/>
    <property type="match status" value="1"/>
</dbReference>
<evidence type="ECO:0000256" key="11">
    <source>
        <dbReference type="SAM" id="Coils"/>
    </source>
</evidence>
<keyword evidence="11" id="KW-0175">Coiled coil</keyword>
<feature type="region of interest" description="Disordered" evidence="12">
    <location>
        <begin position="332"/>
        <end position="362"/>
    </location>
</feature>
<keyword evidence="5" id="KW-0862">Zinc</keyword>
<dbReference type="Proteomes" id="UP000504639">
    <property type="component" value="Chromosome 5"/>
</dbReference>
<dbReference type="GO" id="GO:0000118">
    <property type="term" value="C:histone deacetylase complex"/>
    <property type="evidence" value="ECO:0007669"/>
    <property type="project" value="TreeGrafter"/>
</dbReference>
<dbReference type="GO" id="GO:0008270">
    <property type="term" value="F:zinc ion binding"/>
    <property type="evidence" value="ECO:0007669"/>
    <property type="project" value="UniProtKB-KW"/>
</dbReference>
<dbReference type="Pfam" id="PF00628">
    <property type="entry name" value="PHD"/>
    <property type="match status" value="1"/>
</dbReference>
<evidence type="ECO:0000259" key="13">
    <source>
        <dbReference type="PROSITE" id="PS50016"/>
    </source>
</evidence>
<evidence type="ECO:0000256" key="7">
    <source>
        <dbReference type="ARBA" id="ARBA00023125"/>
    </source>
</evidence>
<feature type="region of interest" description="Disordered" evidence="12">
    <location>
        <begin position="83"/>
        <end position="116"/>
    </location>
</feature>
<feature type="compositionally biased region" description="Low complexity" evidence="12">
    <location>
        <begin position="85"/>
        <end position="97"/>
    </location>
</feature>
<dbReference type="InterPro" id="IPR019787">
    <property type="entry name" value="Znf_PHD-finger"/>
</dbReference>
<keyword evidence="2" id="KW-0597">Phosphoprotein</keyword>
<sequence>MELQTLQEALKVEIQVHQKLVAQMKQDPQNADLKKQLHELQAKITALSEKQKRVVEQLRKNLIVKQEQPDSKFQIQPLAQSENKLQTPQPQPLQQLQQHHHQQQQQSTAPSPNVIGSQKTVTTASMITTKTLPLVLKAATATMPASVVGQRPTIAMVTAINNNQKAVLSTDAQNAPVNLQTTNKVTGPGAEAVQIVAKNTVTLQVQATPQPIKVPQFIPPPRLTPRPNFLPQVRPKPVAQNNIPIAPAPPPMLAAPQLIQRPVMLTTKFTPTSLPNSQNSIHPVRVVNGQTATIAKTFPMAQLTSIVIAAPGTRLAGPQTVQISKPNIEKQTIKPHVEAEEKQTESRTVTPPAAPKPKREENPQKLAFMVSLGLVTHDHLEEIQSKRQERKRRTTANPVYSGAVFEPERKKSAVTYLNSTMHPGTRKRANEDHWPKGDIHEDFCSVCRKSGQLLMCDTCSRVYHLDCLDPPLKTIPKGMWICPKCQDQMLKKEEAIPWPGTLAIVHSYIAYKAAKEEEKQKLLKWSSDLKQEREQLEQKVKQLSNSITKCMEMKNTILAKQKEMHSSLEKVKQLIRLIQGIDLSKPINSEVNSVAISNGMDSTNNTNAATSTLAPSPSQSCMVNCNKGDETK</sequence>
<feature type="compositionally biased region" description="Polar residues" evidence="12">
    <location>
        <begin position="107"/>
        <end position="116"/>
    </location>
</feature>
<dbReference type="PANTHER" id="PTHR24102:SF6">
    <property type="entry name" value="PHD FINGER PROTEIN 21A"/>
    <property type="match status" value="1"/>
</dbReference>
<name>A0A6J3D0X2_AYTFU</name>
<accession>A0A6J3D0X2</accession>
<dbReference type="InterPro" id="IPR001965">
    <property type="entry name" value="Znf_PHD"/>
</dbReference>
<dbReference type="CDD" id="cd15523">
    <property type="entry name" value="PHD_PHF21A"/>
    <property type="match status" value="1"/>
</dbReference>
<reference evidence="15" key="1">
    <citation type="submission" date="2025-08" db="UniProtKB">
        <authorList>
            <consortium name="RefSeq"/>
        </authorList>
    </citation>
    <scope>IDENTIFICATION</scope>
    <source>
        <tissue evidence="15">Lung</tissue>
    </source>
</reference>
<evidence type="ECO:0000256" key="5">
    <source>
        <dbReference type="ARBA" id="ARBA00022833"/>
    </source>
</evidence>
<evidence type="ECO:0000256" key="2">
    <source>
        <dbReference type="ARBA" id="ARBA00022553"/>
    </source>
</evidence>
<gene>
    <name evidence="15" type="primary">PHF21A</name>
</gene>
<dbReference type="PROSITE" id="PS50016">
    <property type="entry name" value="ZF_PHD_2"/>
    <property type="match status" value="1"/>
</dbReference>
<keyword evidence="8" id="KW-0804">Transcription</keyword>
<feature type="coiled-coil region" evidence="11">
    <location>
        <begin position="30"/>
        <end position="57"/>
    </location>
</feature>
<dbReference type="InterPro" id="IPR011011">
    <property type="entry name" value="Znf_FYVE_PHD"/>
</dbReference>
<evidence type="ECO:0000313" key="15">
    <source>
        <dbReference type="RefSeq" id="XP_032044080.1"/>
    </source>
</evidence>
<feature type="coiled-coil region" evidence="11">
    <location>
        <begin position="515"/>
        <end position="553"/>
    </location>
</feature>
<dbReference type="SUPFAM" id="SSF57903">
    <property type="entry name" value="FYVE/PHD zinc finger"/>
    <property type="match status" value="1"/>
</dbReference>
<evidence type="ECO:0000256" key="3">
    <source>
        <dbReference type="ARBA" id="ARBA00022723"/>
    </source>
</evidence>
<dbReference type="InterPro" id="IPR019786">
    <property type="entry name" value="Zinc_finger_PHD-type_CS"/>
</dbReference>
<protein>
    <submittedName>
        <fullName evidence="15">PHD finger protein 21A isoform X4</fullName>
    </submittedName>
</protein>
<evidence type="ECO:0000256" key="1">
    <source>
        <dbReference type="ARBA" id="ARBA00004123"/>
    </source>
</evidence>
<keyword evidence="4 10" id="KW-0863">Zinc-finger</keyword>
<dbReference type="InterPro" id="IPR013083">
    <property type="entry name" value="Znf_RING/FYVE/PHD"/>
</dbReference>
<dbReference type="PANTHER" id="PTHR24102">
    <property type="entry name" value="PHD FINGER PROTEIN"/>
    <property type="match status" value="1"/>
</dbReference>
<evidence type="ECO:0000256" key="9">
    <source>
        <dbReference type="ARBA" id="ARBA00023242"/>
    </source>
</evidence>
<organism evidence="14 15">
    <name type="scientific">Aythya fuligula</name>
    <name type="common">Tufted duck</name>
    <name type="synonym">Anas fuligula</name>
    <dbReference type="NCBI Taxonomy" id="219594"/>
    <lineage>
        <taxon>Eukaryota</taxon>
        <taxon>Metazoa</taxon>
        <taxon>Chordata</taxon>
        <taxon>Craniata</taxon>
        <taxon>Vertebrata</taxon>
        <taxon>Euteleostomi</taxon>
        <taxon>Archelosauria</taxon>
        <taxon>Archosauria</taxon>
        <taxon>Dinosauria</taxon>
        <taxon>Saurischia</taxon>
        <taxon>Theropoda</taxon>
        <taxon>Coelurosauria</taxon>
        <taxon>Aves</taxon>
        <taxon>Neognathae</taxon>
        <taxon>Galloanserae</taxon>
        <taxon>Anseriformes</taxon>
        <taxon>Anatidae</taxon>
        <taxon>Aythyinae</taxon>
        <taxon>Aythya</taxon>
    </lineage>
</organism>
<dbReference type="PROSITE" id="PS01359">
    <property type="entry name" value="ZF_PHD_1"/>
    <property type="match status" value="1"/>
</dbReference>
<dbReference type="RefSeq" id="XP_032044080.1">
    <property type="nucleotide sequence ID" value="XM_032188189.1"/>
</dbReference>
<dbReference type="AlphaFoldDB" id="A0A6J3D0X2"/>
<keyword evidence="6" id="KW-0805">Transcription regulation</keyword>
<keyword evidence="14" id="KW-1185">Reference proteome</keyword>
<keyword evidence="9" id="KW-0539">Nucleus</keyword>
<evidence type="ECO:0000313" key="14">
    <source>
        <dbReference type="Proteomes" id="UP000504639"/>
    </source>
</evidence>
<dbReference type="GeneID" id="116489661"/>